<feature type="domain" description="GST C-terminal" evidence="3">
    <location>
        <begin position="88"/>
        <end position="222"/>
    </location>
</feature>
<dbReference type="PANTHER" id="PTHR43969:SF9">
    <property type="entry name" value="GLUTATHIONE S TRANSFERASE D10, ISOFORM A-RELATED"/>
    <property type="match status" value="1"/>
</dbReference>
<evidence type="ECO:0000259" key="3">
    <source>
        <dbReference type="PROSITE" id="PS50405"/>
    </source>
</evidence>
<comment type="subunit">
    <text evidence="1">Homodimer.</text>
</comment>
<dbReference type="InterPro" id="IPR036249">
    <property type="entry name" value="Thioredoxin-like_sf"/>
</dbReference>
<dbReference type="Gene3D" id="3.40.30.10">
    <property type="entry name" value="Glutaredoxin"/>
    <property type="match status" value="1"/>
</dbReference>
<dbReference type="PANTHER" id="PTHR43969">
    <property type="entry name" value="GLUTATHIONE S TRANSFERASE D10, ISOFORM A-RELATED"/>
    <property type="match status" value="1"/>
</dbReference>
<sequence>MPKLHHHPFSAASRYVRLVLAEYDETAEFIEEKPWLRVPALLQLNPAGTLPIFIDDNDTVVSGGAVVAEYLLETKGARMGEVRLMPEHAADRAEVRRLVEWFSQKLHGEVTNYMVTEKVYKRRMGAGEGNNSPDPAAIRAARANIRYHLQYIGYLAGRRNWLAGRELSLADFAAAAELSCIDYLGEVPWEADESAKAWYARVKSRPSFRSLLSDTLRGVPASTHYADLDF</sequence>
<dbReference type="InterPro" id="IPR004045">
    <property type="entry name" value="Glutathione_S-Trfase_N"/>
</dbReference>
<dbReference type="CDD" id="cd00570">
    <property type="entry name" value="GST_N_family"/>
    <property type="match status" value="1"/>
</dbReference>
<dbReference type="GO" id="GO:0004364">
    <property type="term" value="F:glutathione transferase activity"/>
    <property type="evidence" value="ECO:0007669"/>
    <property type="project" value="TreeGrafter"/>
</dbReference>
<dbReference type="STRING" id="1122133.SAMN02745157_2551"/>
<dbReference type="SUPFAM" id="SSF47616">
    <property type="entry name" value="GST C-terminal domain-like"/>
    <property type="match status" value="1"/>
</dbReference>
<dbReference type="GO" id="GO:0006749">
    <property type="term" value="P:glutathione metabolic process"/>
    <property type="evidence" value="ECO:0007669"/>
    <property type="project" value="TreeGrafter"/>
</dbReference>
<evidence type="ECO:0000313" key="5">
    <source>
        <dbReference type="Proteomes" id="UP000184485"/>
    </source>
</evidence>
<evidence type="ECO:0000313" key="4">
    <source>
        <dbReference type="EMBL" id="SHF61526.1"/>
    </source>
</evidence>
<dbReference type="InterPro" id="IPR010987">
    <property type="entry name" value="Glutathione-S-Trfase_C-like"/>
</dbReference>
<protein>
    <submittedName>
        <fullName evidence="4">Glutathione S-transferase</fullName>
    </submittedName>
</protein>
<dbReference type="InterPro" id="IPR040079">
    <property type="entry name" value="Glutathione_S-Trfase"/>
</dbReference>
<name>A0A1M5D3I9_9HYPH</name>
<organism evidence="4 5">
    <name type="scientific">Kaistia soli DSM 19436</name>
    <dbReference type="NCBI Taxonomy" id="1122133"/>
    <lineage>
        <taxon>Bacteria</taxon>
        <taxon>Pseudomonadati</taxon>
        <taxon>Pseudomonadota</taxon>
        <taxon>Alphaproteobacteria</taxon>
        <taxon>Hyphomicrobiales</taxon>
        <taxon>Kaistiaceae</taxon>
        <taxon>Kaistia</taxon>
    </lineage>
</organism>
<dbReference type="SUPFAM" id="SSF52833">
    <property type="entry name" value="Thioredoxin-like"/>
    <property type="match status" value="1"/>
</dbReference>
<keyword evidence="5" id="KW-1185">Reference proteome</keyword>
<dbReference type="EMBL" id="FQUP01000002">
    <property type="protein sequence ID" value="SHF61526.1"/>
    <property type="molecule type" value="Genomic_DNA"/>
</dbReference>
<feature type="domain" description="GST N-terminal" evidence="2">
    <location>
        <begin position="1"/>
        <end position="79"/>
    </location>
</feature>
<dbReference type="PROSITE" id="PS50404">
    <property type="entry name" value="GST_NTER"/>
    <property type="match status" value="1"/>
</dbReference>
<reference evidence="4 5" key="1">
    <citation type="submission" date="2016-11" db="EMBL/GenBank/DDBJ databases">
        <authorList>
            <person name="Jaros S."/>
            <person name="Januszkiewicz K."/>
            <person name="Wedrychowicz H."/>
        </authorList>
    </citation>
    <scope>NUCLEOTIDE SEQUENCE [LARGE SCALE GENOMIC DNA]</scope>
    <source>
        <strain evidence="4 5">DSM 19436</strain>
    </source>
</reference>
<evidence type="ECO:0000256" key="1">
    <source>
        <dbReference type="ARBA" id="ARBA00011738"/>
    </source>
</evidence>
<dbReference type="Pfam" id="PF13409">
    <property type="entry name" value="GST_N_2"/>
    <property type="match status" value="1"/>
</dbReference>
<dbReference type="InterPro" id="IPR004046">
    <property type="entry name" value="GST_C"/>
</dbReference>
<accession>A0A1M5D3I9</accession>
<dbReference type="PROSITE" id="PS50405">
    <property type="entry name" value="GST_CTER"/>
    <property type="match status" value="1"/>
</dbReference>
<gene>
    <name evidence="4" type="ORF">SAMN02745157_2551</name>
</gene>
<dbReference type="AlphaFoldDB" id="A0A1M5D3I9"/>
<dbReference type="Proteomes" id="UP000184485">
    <property type="component" value="Unassembled WGS sequence"/>
</dbReference>
<dbReference type="Gene3D" id="1.20.1050.10">
    <property type="match status" value="1"/>
</dbReference>
<dbReference type="InterPro" id="IPR036282">
    <property type="entry name" value="Glutathione-S-Trfase_C_sf"/>
</dbReference>
<dbReference type="Pfam" id="PF00043">
    <property type="entry name" value="GST_C"/>
    <property type="match status" value="1"/>
</dbReference>
<keyword evidence="4" id="KW-0808">Transferase</keyword>
<dbReference type="SFLD" id="SFLDS00019">
    <property type="entry name" value="Glutathione_Transferase_(cytos"/>
    <property type="match status" value="1"/>
</dbReference>
<dbReference type="CDD" id="cd00299">
    <property type="entry name" value="GST_C_family"/>
    <property type="match status" value="1"/>
</dbReference>
<evidence type="ECO:0000259" key="2">
    <source>
        <dbReference type="PROSITE" id="PS50404"/>
    </source>
</evidence>
<dbReference type="RefSeq" id="WP_073053229.1">
    <property type="nucleotide sequence ID" value="NZ_FQUP01000002.1"/>
</dbReference>
<proteinExistence type="predicted"/>